<feature type="transmembrane region" description="Helical" evidence="1">
    <location>
        <begin position="199"/>
        <end position="221"/>
    </location>
</feature>
<dbReference type="PANTHER" id="PTHR34219:SF1">
    <property type="entry name" value="PEPSY DOMAIN-CONTAINING PROTEIN"/>
    <property type="match status" value="1"/>
</dbReference>
<feature type="transmembrane region" description="Helical" evidence="1">
    <location>
        <begin position="443"/>
        <end position="463"/>
    </location>
</feature>
<dbReference type="Proteomes" id="UP001495910">
    <property type="component" value="Unassembled WGS sequence"/>
</dbReference>
<sequence length="473" mass="52341">MQTIQQNTPDETSSVSSRNYRILWRWHFYAGLFVMPFLIVLAITGTIYVFKPQIESALYGDKLFVPAGTQARLGYDKLLGIAAGALPPDAKASSIAVSQDPERSTEAVFRLASGDSSSVYVNPYTGQVLGTLSVEHRLMKQVRQIHRDLLLGKWGGWLMELAACWTLVMVGTGIALWWPRKRFSAWGTLLPRLSLRGRAVWRELHLVAGIWVSIGAVFFIMSGLPWSSFWGKNFQAVVTWADSAPAKTAPQAAAKQTQAHHADMPGMKMQDLPLASVPWAVGATTVPTSQNMPKQQPRQRLAIDQVVAIAARNGMQTYQLALPGKSSGVFTASYAPGAGEFVRSDLDQQRTLHIDQYSGKIMKDMRFSEYNPVSKLVSLGVALHMGEYFGLVNQLICAAISMALLGMAATGFIMWWKRRPQHSIGAPKRVLQPPPSIRRWKGYMALLGIIFPLMGATMIAVWLGDTLFFKNRT</sequence>
<dbReference type="EMBL" id="JBANDC010000001">
    <property type="protein sequence ID" value="MEM4986045.1"/>
    <property type="molecule type" value="Genomic_DNA"/>
</dbReference>
<organism evidence="2 3">
    <name type="scientific">Collimonas rhizosphaerae</name>
    <dbReference type="NCBI Taxonomy" id="3126357"/>
    <lineage>
        <taxon>Bacteria</taxon>
        <taxon>Pseudomonadati</taxon>
        <taxon>Pseudomonadota</taxon>
        <taxon>Betaproteobacteria</taxon>
        <taxon>Burkholderiales</taxon>
        <taxon>Oxalobacteraceae</taxon>
        <taxon>Collimonas</taxon>
    </lineage>
</organism>
<keyword evidence="3" id="KW-1185">Reference proteome</keyword>
<feature type="transmembrane region" description="Helical" evidence="1">
    <location>
        <begin position="391"/>
        <end position="416"/>
    </location>
</feature>
<dbReference type="RefSeq" id="WP_342827886.1">
    <property type="nucleotide sequence ID" value="NZ_JBANDC010000001.1"/>
</dbReference>
<dbReference type="Pfam" id="PF03929">
    <property type="entry name" value="PepSY_TM"/>
    <property type="match status" value="1"/>
</dbReference>
<proteinExistence type="predicted"/>
<keyword evidence="1" id="KW-1133">Transmembrane helix</keyword>
<evidence type="ECO:0000256" key="1">
    <source>
        <dbReference type="SAM" id="Phobius"/>
    </source>
</evidence>
<dbReference type="InterPro" id="IPR005625">
    <property type="entry name" value="PepSY-ass_TM"/>
</dbReference>
<gene>
    <name evidence="2" type="ORF">V8G57_01460</name>
</gene>
<evidence type="ECO:0000313" key="2">
    <source>
        <dbReference type="EMBL" id="MEM4986045.1"/>
    </source>
</evidence>
<name>A0ABU9PPW8_9BURK</name>
<keyword evidence="1" id="KW-0472">Membrane</keyword>
<feature type="transmembrane region" description="Helical" evidence="1">
    <location>
        <begin position="157"/>
        <end position="178"/>
    </location>
</feature>
<dbReference type="PANTHER" id="PTHR34219">
    <property type="entry name" value="IRON-REGULATED INNER MEMBRANE PROTEIN-RELATED"/>
    <property type="match status" value="1"/>
</dbReference>
<feature type="transmembrane region" description="Helical" evidence="1">
    <location>
        <begin position="26"/>
        <end position="50"/>
    </location>
</feature>
<accession>A0ABU9PPW8</accession>
<keyword evidence="1" id="KW-0812">Transmembrane</keyword>
<protein>
    <submittedName>
        <fullName evidence="2">PepSY domain-containing protein</fullName>
    </submittedName>
</protein>
<evidence type="ECO:0000313" key="3">
    <source>
        <dbReference type="Proteomes" id="UP001495910"/>
    </source>
</evidence>
<reference evidence="2 3" key="1">
    <citation type="submission" date="2024-02" db="EMBL/GenBank/DDBJ databases">
        <title>Draft genome sequence of Collimonas sp. strain H4R21, an effective mineral-weathering bacterial strain isolated from the beech rhizosphere.</title>
        <authorList>
            <person name="Morin E."/>
            <person name="Uroz S."/>
            <person name="Leveau J.H.J."/>
            <person name="Kumar R."/>
            <person name="Rey M.W."/>
            <person name="Pham J."/>
        </authorList>
    </citation>
    <scope>NUCLEOTIDE SEQUENCE [LARGE SCALE GENOMIC DNA]</scope>
    <source>
        <strain evidence="2 3">H4R21</strain>
    </source>
</reference>
<comment type="caution">
    <text evidence="2">The sequence shown here is derived from an EMBL/GenBank/DDBJ whole genome shotgun (WGS) entry which is preliminary data.</text>
</comment>